<name>A0ABR0B0G0_9CRUS</name>
<dbReference type="SUPFAM" id="SSF50630">
    <property type="entry name" value="Acid proteases"/>
    <property type="match status" value="1"/>
</dbReference>
<sequence>MLVLDVLCWGKKVAVVIDTGAIVSVCSPKLVKELRITVAPWCENRLVSVDGKKIQPGGAAMLSISDGRINVEGEPLMLDSDIDLFLGKYIFEKFETWMKIGVLAEILIGDIGIEALVDEVTPKVRRVETSNPARFVGFALVEPSQALQMIKRVSTRKALISSMGTIGQMAVTNLSDHKQWIEEGAVLGVIEPGTDINEGDTPIVAVTAVAEKKAVREHEFESRIGEGLMPTDREKILEVLVKYGDLFSVPGDQL</sequence>
<protein>
    <recommendedName>
        <fullName evidence="3">Peptidase A2 domain-containing protein</fullName>
    </recommendedName>
</protein>
<organism evidence="1 2">
    <name type="scientific">Daphnia magna</name>
    <dbReference type="NCBI Taxonomy" id="35525"/>
    <lineage>
        <taxon>Eukaryota</taxon>
        <taxon>Metazoa</taxon>
        <taxon>Ecdysozoa</taxon>
        <taxon>Arthropoda</taxon>
        <taxon>Crustacea</taxon>
        <taxon>Branchiopoda</taxon>
        <taxon>Diplostraca</taxon>
        <taxon>Cladocera</taxon>
        <taxon>Anomopoda</taxon>
        <taxon>Daphniidae</taxon>
        <taxon>Daphnia</taxon>
    </lineage>
</organism>
<evidence type="ECO:0008006" key="3">
    <source>
        <dbReference type="Google" id="ProtNLM"/>
    </source>
</evidence>
<evidence type="ECO:0000313" key="1">
    <source>
        <dbReference type="EMBL" id="KAK4030864.1"/>
    </source>
</evidence>
<evidence type="ECO:0000313" key="2">
    <source>
        <dbReference type="Proteomes" id="UP001234178"/>
    </source>
</evidence>
<keyword evidence="2" id="KW-1185">Reference proteome</keyword>
<gene>
    <name evidence="1" type="ORF">OUZ56_024251</name>
</gene>
<comment type="caution">
    <text evidence="1">The sequence shown here is derived from an EMBL/GenBank/DDBJ whole genome shotgun (WGS) entry which is preliminary data.</text>
</comment>
<reference evidence="1 2" key="1">
    <citation type="journal article" date="2023" name="Nucleic Acids Res.">
        <title>The hologenome of Daphnia magna reveals possible DNA methylation and microbiome-mediated evolution of the host genome.</title>
        <authorList>
            <person name="Chaturvedi A."/>
            <person name="Li X."/>
            <person name="Dhandapani V."/>
            <person name="Marshall H."/>
            <person name="Kissane S."/>
            <person name="Cuenca-Cambronero M."/>
            <person name="Asole G."/>
            <person name="Calvet F."/>
            <person name="Ruiz-Romero M."/>
            <person name="Marangio P."/>
            <person name="Guigo R."/>
            <person name="Rago D."/>
            <person name="Mirbahai L."/>
            <person name="Eastwood N."/>
            <person name="Colbourne J.K."/>
            <person name="Zhou J."/>
            <person name="Mallon E."/>
            <person name="Orsini L."/>
        </authorList>
    </citation>
    <scope>NUCLEOTIDE SEQUENCE [LARGE SCALE GENOMIC DNA]</scope>
    <source>
        <strain evidence="1">LRV0_1</strain>
    </source>
</reference>
<dbReference type="Proteomes" id="UP001234178">
    <property type="component" value="Unassembled WGS sequence"/>
</dbReference>
<dbReference type="InterPro" id="IPR021109">
    <property type="entry name" value="Peptidase_aspartic_dom_sf"/>
</dbReference>
<accession>A0ABR0B0G0</accession>
<dbReference type="Gene3D" id="2.40.70.10">
    <property type="entry name" value="Acid Proteases"/>
    <property type="match status" value="1"/>
</dbReference>
<dbReference type="EMBL" id="JAOYFB010000039">
    <property type="protein sequence ID" value="KAK4030864.1"/>
    <property type="molecule type" value="Genomic_DNA"/>
</dbReference>
<proteinExistence type="predicted"/>